<gene>
    <name evidence="1" type="ORF">CLV56_4006</name>
</gene>
<reference evidence="1 2" key="1">
    <citation type="submission" date="2017-11" db="EMBL/GenBank/DDBJ databases">
        <title>Genomic Encyclopedia of Archaeal and Bacterial Type Strains, Phase II (KMG-II): From Individual Species to Whole Genera.</title>
        <authorList>
            <person name="Goeker M."/>
        </authorList>
    </citation>
    <scope>NUCLEOTIDE SEQUENCE [LARGE SCALE GENOMIC DNA]</scope>
    <source>
        <strain evidence="1 2">DSM 27763</strain>
    </source>
</reference>
<organism evidence="1 2">
    <name type="scientific">Mumia flava</name>
    <dbReference type="NCBI Taxonomy" id="1348852"/>
    <lineage>
        <taxon>Bacteria</taxon>
        <taxon>Bacillati</taxon>
        <taxon>Actinomycetota</taxon>
        <taxon>Actinomycetes</taxon>
        <taxon>Propionibacteriales</taxon>
        <taxon>Nocardioidaceae</taxon>
        <taxon>Mumia</taxon>
    </lineage>
</organism>
<comment type="caution">
    <text evidence="1">The sequence shown here is derived from an EMBL/GenBank/DDBJ whole genome shotgun (WGS) entry which is preliminary data.</text>
</comment>
<evidence type="ECO:0000313" key="2">
    <source>
        <dbReference type="Proteomes" id="UP000230842"/>
    </source>
</evidence>
<dbReference type="Proteomes" id="UP000230842">
    <property type="component" value="Unassembled WGS sequence"/>
</dbReference>
<protein>
    <recommendedName>
        <fullName evidence="3">Phage gp6-like head-tail connector protein</fullName>
    </recommendedName>
</protein>
<evidence type="ECO:0000313" key="1">
    <source>
        <dbReference type="EMBL" id="PJJ48301.1"/>
    </source>
</evidence>
<keyword evidence="2" id="KW-1185">Reference proteome</keyword>
<evidence type="ECO:0008006" key="3">
    <source>
        <dbReference type="Google" id="ProtNLM"/>
    </source>
</evidence>
<proteinExistence type="predicted"/>
<dbReference type="RefSeq" id="WP_039342019.1">
    <property type="nucleotide sequence ID" value="NZ_PGEZ01000003.1"/>
</dbReference>
<accession>A0A0B2BTG1</accession>
<name>A0A0B2BTG1_9ACTN</name>
<dbReference type="EMBL" id="PGEZ01000003">
    <property type="protein sequence ID" value="PJJ48301.1"/>
    <property type="molecule type" value="Genomic_DNA"/>
</dbReference>
<sequence>MAAPVLGDVMAYLDDSSSWSDSVISSALASEKAAQAVRCRVPGDADDWPADLVEALCRRVAVNLANRALPLGVQASISEAAVAQTRVGGTDREVTRLEAPYRRVTLG</sequence>
<dbReference type="AlphaFoldDB" id="A0A0B2BTG1"/>
<dbReference type="OrthoDB" id="9912306at2"/>